<dbReference type="AlphaFoldDB" id="A0A8J4YGB0"/>
<dbReference type="Proteomes" id="UP000770661">
    <property type="component" value="Unassembled WGS sequence"/>
</dbReference>
<feature type="compositionally biased region" description="Basic and acidic residues" evidence="1">
    <location>
        <begin position="206"/>
        <end position="216"/>
    </location>
</feature>
<name>A0A8J4YGB0_CHIOP</name>
<reference evidence="2" key="1">
    <citation type="submission" date="2020-07" db="EMBL/GenBank/DDBJ databases">
        <title>The High-quality genome of the commercially important snow crab, Chionoecetes opilio.</title>
        <authorList>
            <person name="Jeong J.-H."/>
            <person name="Ryu S."/>
        </authorList>
    </citation>
    <scope>NUCLEOTIDE SEQUENCE</scope>
    <source>
        <strain evidence="2">MADBK_172401_WGS</strain>
        <tissue evidence="2">Digestive gland</tissue>
    </source>
</reference>
<protein>
    <submittedName>
        <fullName evidence="2">Uncharacterized protein</fullName>
    </submittedName>
</protein>
<evidence type="ECO:0000313" key="3">
    <source>
        <dbReference type="Proteomes" id="UP000770661"/>
    </source>
</evidence>
<sequence>MSVSRGGHWSNTESSLAQNISFSSVLRTSVGAYTATRDMKPRVCFILTRIIRSSTGVTSTTDSSVVPSRASALATCHLEKGQETPNPRGEKEGNCSRNKSKRKAPARIMRSRHGQARRPPLQSHRKMRDPGQHKASPRRRERGSEPRSTRLDSTVPLPAPTPRAHAEEVQRRRHALHVTGARGVTRVSRHEDPPEPAGNPPGGEGTTRDSVAEQHLRATRPGRRLS</sequence>
<evidence type="ECO:0000313" key="2">
    <source>
        <dbReference type="EMBL" id="KAG0723081.1"/>
    </source>
</evidence>
<evidence type="ECO:0000256" key="1">
    <source>
        <dbReference type="SAM" id="MobiDB-lite"/>
    </source>
</evidence>
<feature type="region of interest" description="Disordered" evidence="1">
    <location>
        <begin position="76"/>
        <end position="226"/>
    </location>
</feature>
<dbReference type="EMBL" id="JACEEZ010008677">
    <property type="protein sequence ID" value="KAG0723081.1"/>
    <property type="molecule type" value="Genomic_DNA"/>
</dbReference>
<proteinExistence type="predicted"/>
<organism evidence="2 3">
    <name type="scientific">Chionoecetes opilio</name>
    <name type="common">Atlantic snow crab</name>
    <name type="synonym">Cancer opilio</name>
    <dbReference type="NCBI Taxonomy" id="41210"/>
    <lineage>
        <taxon>Eukaryota</taxon>
        <taxon>Metazoa</taxon>
        <taxon>Ecdysozoa</taxon>
        <taxon>Arthropoda</taxon>
        <taxon>Crustacea</taxon>
        <taxon>Multicrustacea</taxon>
        <taxon>Malacostraca</taxon>
        <taxon>Eumalacostraca</taxon>
        <taxon>Eucarida</taxon>
        <taxon>Decapoda</taxon>
        <taxon>Pleocyemata</taxon>
        <taxon>Brachyura</taxon>
        <taxon>Eubrachyura</taxon>
        <taxon>Majoidea</taxon>
        <taxon>Majidae</taxon>
        <taxon>Chionoecetes</taxon>
    </lineage>
</organism>
<keyword evidence="3" id="KW-1185">Reference proteome</keyword>
<gene>
    <name evidence="2" type="ORF">GWK47_043314</name>
</gene>
<feature type="compositionally biased region" description="Basic and acidic residues" evidence="1">
    <location>
        <begin position="77"/>
        <end position="94"/>
    </location>
</feature>
<comment type="caution">
    <text evidence="2">The sequence shown here is derived from an EMBL/GenBank/DDBJ whole genome shotgun (WGS) entry which is preliminary data.</text>
</comment>
<feature type="compositionally biased region" description="Basic residues" evidence="1">
    <location>
        <begin position="98"/>
        <end position="116"/>
    </location>
</feature>
<feature type="compositionally biased region" description="Basic residues" evidence="1">
    <location>
        <begin position="217"/>
        <end position="226"/>
    </location>
</feature>
<accession>A0A8J4YGB0</accession>